<keyword evidence="3" id="KW-0067">ATP-binding</keyword>
<dbReference type="EMBL" id="CAEZTK010000080">
    <property type="protein sequence ID" value="CAB4573596.1"/>
    <property type="molecule type" value="Genomic_DNA"/>
</dbReference>
<evidence type="ECO:0000259" key="4">
    <source>
        <dbReference type="PROSITE" id="PS50893"/>
    </source>
</evidence>
<organism evidence="5">
    <name type="scientific">freshwater metagenome</name>
    <dbReference type="NCBI Taxonomy" id="449393"/>
    <lineage>
        <taxon>unclassified sequences</taxon>
        <taxon>metagenomes</taxon>
        <taxon>ecological metagenomes</taxon>
    </lineage>
</organism>
<reference evidence="5" key="1">
    <citation type="submission" date="2020-05" db="EMBL/GenBank/DDBJ databases">
        <authorList>
            <person name="Chiriac C."/>
            <person name="Salcher M."/>
            <person name="Ghai R."/>
            <person name="Kavagutti S V."/>
        </authorList>
    </citation>
    <scope>NUCLEOTIDE SEQUENCE</scope>
</reference>
<dbReference type="Pfam" id="PF12399">
    <property type="entry name" value="BCA_ABC_TP_C"/>
    <property type="match status" value="1"/>
</dbReference>
<dbReference type="InterPro" id="IPR051120">
    <property type="entry name" value="ABC_AA/LPS_Transport"/>
</dbReference>
<gene>
    <name evidence="5" type="ORF">UFOPK1643_00917</name>
</gene>
<dbReference type="GO" id="GO:0016887">
    <property type="term" value="F:ATP hydrolysis activity"/>
    <property type="evidence" value="ECO:0007669"/>
    <property type="project" value="InterPro"/>
</dbReference>
<dbReference type="InterPro" id="IPR003439">
    <property type="entry name" value="ABC_transporter-like_ATP-bd"/>
</dbReference>
<dbReference type="AlphaFoldDB" id="A0A6J6ECL7"/>
<accession>A0A6J6ECL7</accession>
<dbReference type="InterPro" id="IPR032823">
    <property type="entry name" value="BCA_ABC_TP_C"/>
</dbReference>
<evidence type="ECO:0000256" key="2">
    <source>
        <dbReference type="ARBA" id="ARBA00022741"/>
    </source>
</evidence>
<dbReference type="Pfam" id="PF00005">
    <property type="entry name" value="ABC_tran"/>
    <property type="match status" value="1"/>
</dbReference>
<protein>
    <submittedName>
        <fullName evidence="5">Unannotated protein</fullName>
    </submittedName>
</protein>
<dbReference type="PROSITE" id="PS50893">
    <property type="entry name" value="ABC_TRANSPORTER_2"/>
    <property type="match status" value="1"/>
</dbReference>
<dbReference type="InterPro" id="IPR027417">
    <property type="entry name" value="P-loop_NTPase"/>
</dbReference>
<proteinExistence type="predicted"/>
<keyword evidence="1" id="KW-0813">Transport</keyword>
<keyword evidence="2" id="KW-0547">Nucleotide-binding</keyword>
<dbReference type="GO" id="GO:0005886">
    <property type="term" value="C:plasma membrane"/>
    <property type="evidence" value="ECO:0007669"/>
    <property type="project" value="TreeGrafter"/>
</dbReference>
<dbReference type="PANTHER" id="PTHR45772:SF9">
    <property type="entry name" value="CONSERVED COMPONENT OF ABC TRANSPORTER FOR NATURAL AMINO ACIDS"/>
    <property type="match status" value="1"/>
</dbReference>
<dbReference type="PROSITE" id="PS00211">
    <property type="entry name" value="ABC_TRANSPORTER_1"/>
    <property type="match status" value="1"/>
</dbReference>
<feature type="domain" description="ABC transporter" evidence="4">
    <location>
        <begin position="2"/>
        <end position="171"/>
    </location>
</feature>
<name>A0A6J6ECL7_9ZZZZ</name>
<dbReference type="Gene3D" id="3.40.50.300">
    <property type="entry name" value="P-loop containing nucleotide triphosphate hydrolases"/>
    <property type="match status" value="1"/>
</dbReference>
<dbReference type="GO" id="GO:0005524">
    <property type="term" value="F:ATP binding"/>
    <property type="evidence" value="ECO:0007669"/>
    <property type="project" value="UniProtKB-KW"/>
</dbReference>
<evidence type="ECO:0000256" key="1">
    <source>
        <dbReference type="ARBA" id="ARBA00022448"/>
    </source>
</evidence>
<evidence type="ECO:0000256" key="3">
    <source>
        <dbReference type="ARBA" id="ARBA00022840"/>
    </source>
</evidence>
<sequence>MVRTFQLTKALYRLTVMENMLLGARGQKGESVLRSAFPWIWRSQEAAIQEKATAILKNFKLIEKQDDFAAALSGGQRKLLEMARALMVEPEMVMLDEPMAGVNPALKQSLLEHIKELRSEGKTVLFVEHDMDMVHEISDWVIVMAQGQIIAEGTPATVMGNAQVIEAYLGAHHDTDLTSEGA</sequence>
<dbReference type="PANTHER" id="PTHR45772">
    <property type="entry name" value="CONSERVED COMPONENT OF ABC TRANSPORTER FOR NATURAL AMINO ACIDS-RELATED"/>
    <property type="match status" value="1"/>
</dbReference>
<dbReference type="SUPFAM" id="SSF52540">
    <property type="entry name" value="P-loop containing nucleoside triphosphate hydrolases"/>
    <property type="match status" value="1"/>
</dbReference>
<evidence type="ECO:0000313" key="5">
    <source>
        <dbReference type="EMBL" id="CAB4573596.1"/>
    </source>
</evidence>
<dbReference type="InterPro" id="IPR017871">
    <property type="entry name" value="ABC_transporter-like_CS"/>
</dbReference>